<evidence type="ECO:0000256" key="1">
    <source>
        <dbReference type="ARBA" id="ARBA00004141"/>
    </source>
</evidence>
<feature type="transmembrane region" description="Helical" evidence="5">
    <location>
        <begin position="241"/>
        <end position="263"/>
    </location>
</feature>
<organism evidence="7 8">
    <name type="scientific">Ilex paraguariensis</name>
    <name type="common">yerba mate</name>
    <dbReference type="NCBI Taxonomy" id="185542"/>
    <lineage>
        <taxon>Eukaryota</taxon>
        <taxon>Viridiplantae</taxon>
        <taxon>Streptophyta</taxon>
        <taxon>Embryophyta</taxon>
        <taxon>Tracheophyta</taxon>
        <taxon>Spermatophyta</taxon>
        <taxon>Magnoliopsida</taxon>
        <taxon>eudicotyledons</taxon>
        <taxon>Gunneridae</taxon>
        <taxon>Pentapetalae</taxon>
        <taxon>asterids</taxon>
        <taxon>campanulids</taxon>
        <taxon>Aquifoliales</taxon>
        <taxon>Aquifoliaceae</taxon>
        <taxon>Ilex</taxon>
    </lineage>
</organism>
<dbReference type="InterPro" id="IPR036640">
    <property type="entry name" value="ABC1_TM_sf"/>
</dbReference>
<evidence type="ECO:0000256" key="3">
    <source>
        <dbReference type="ARBA" id="ARBA00022989"/>
    </source>
</evidence>
<sequence>MASATFSITLPHTVPIPKHYTQRLTDHHRLALRSFSPSRRRHFCLKSKGSSSTTYISGPGADVIISENDPEFQDSESESESQQSTNLISWGLIWSLVARHKLRLAASVITLVGCTTCILTLPLYIGRYFEVLTGVRPEPLWKVLSKMGLLYTLEPIFTIIFVSNMNTIWEKVMLSLRAQIFRRVLIQKVEFFDRYKVGELTALLTSELGSLKNIVSENTSRDRGFRALSEASYSTLSRSELYVSIFLTFLLMRKVVGTISLLFVLSPPLAPILCLLTLTVSVLVGNHLFERSHLLSVYKRSTVSVYKAHGLSQASIADCVNETFSAIRTVSS</sequence>
<feature type="domain" description="ABC transmembrane type-1" evidence="6">
    <location>
        <begin position="105"/>
        <end position="332"/>
    </location>
</feature>
<comment type="caution">
    <text evidence="7">The sequence shown here is derived from an EMBL/GenBank/DDBJ whole genome shotgun (WGS) entry which is preliminary data.</text>
</comment>
<proteinExistence type="predicted"/>
<evidence type="ECO:0000256" key="4">
    <source>
        <dbReference type="ARBA" id="ARBA00023136"/>
    </source>
</evidence>
<feature type="transmembrane region" description="Helical" evidence="5">
    <location>
        <begin position="149"/>
        <end position="169"/>
    </location>
</feature>
<dbReference type="InterPro" id="IPR039421">
    <property type="entry name" value="Type_1_exporter"/>
</dbReference>
<dbReference type="AlphaFoldDB" id="A0ABC8QW24"/>
<dbReference type="PANTHER" id="PTHR43394">
    <property type="entry name" value="ATP-DEPENDENT PERMEASE MDL1, MITOCHONDRIAL"/>
    <property type="match status" value="1"/>
</dbReference>
<dbReference type="EMBL" id="CAUOFW020000781">
    <property type="protein sequence ID" value="CAK9136823.1"/>
    <property type="molecule type" value="Genomic_DNA"/>
</dbReference>
<evidence type="ECO:0000313" key="8">
    <source>
        <dbReference type="Proteomes" id="UP001642360"/>
    </source>
</evidence>
<keyword evidence="4 5" id="KW-0472">Membrane</keyword>
<protein>
    <recommendedName>
        <fullName evidence="6">ABC transmembrane type-1 domain-containing protein</fullName>
    </recommendedName>
</protein>
<dbReference type="SUPFAM" id="SSF90123">
    <property type="entry name" value="ABC transporter transmembrane region"/>
    <property type="match status" value="1"/>
</dbReference>
<comment type="subcellular location">
    <subcellularLocation>
        <location evidence="1">Membrane</location>
        <topology evidence="1">Multi-pass membrane protein</topology>
    </subcellularLocation>
</comment>
<feature type="transmembrane region" description="Helical" evidence="5">
    <location>
        <begin position="269"/>
        <end position="289"/>
    </location>
</feature>
<dbReference type="Proteomes" id="UP001642360">
    <property type="component" value="Unassembled WGS sequence"/>
</dbReference>
<dbReference type="Gene3D" id="1.20.1560.10">
    <property type="entry name" value="ABC transporter type 1, transmembrane domain"/>
    <property type="match status" value="1"/>
</dbReference>
<keyword evidence="2 5" id="KW-0812">Transmembrane</keyword>
<evidence type="ECO:0000256" key="5">
    <source>
        <dbReference type="SAM" id="Phobius"/>
    </source>
</evidence>
<evidence type="ECO:0000256" key="2">
    <source>
        <dbReference type="ARBA" id="ARBA00022692"/>
    </source>
</evidence>
<keyword evidence="3 5" id="KW-1133">Transmembrane helix</keyword>
<dbReference type="InterPro" id="IPR011527">
    <property type="entry name" value="ABC1_TM_dom"/>
</dbReference>
<keyword evidence="8" id="KW-1185">Reference proteome</keyword>
<reference evidence="7 8" key="1">
    <citation type="submission" date="2024-02" db="EMBL/GenBank/DDBJ databases">
        <authorList>
            <person name="Vignale AGUSTIN F."/>
            <person name="Sosa J E."/>
            <person name="Modenutti C."/>
        </authorList>
    </citation>
    <scope>NUCLEOTIDE SEQUENCE [LARGE SCALE GENOMIC DNA]</scope>
</reference>
<dbReference type="GO" id="GO:0016020">
    <property type="term" value="C:membrane"/>
    <property type="evidence" value="ECO:0007669"/>
    <property type="project" value="UniProtKB-SubCell"/>
</dbReference>
<evidence type="ECO:0000259" key="6">
    <source>
        <dbReference type="PROSITE" id="PS50929"/>
    </source>
</evidence>
<feature type="transmembrane region" description="Helical" evidence="5">
    <location>
        <begin position="104"/>
        <end position="129"/>
    </location>
</feature>
<dbReference type="Pfam" id="PF00664">
    <property type="entry name" value="ABC_membrane"/>
    <property type="match status" value="1"/>
</dbReference>
<accession>A0ABC8QW24</accession>
<evidence type="ECO:0000313" key="7">
    <source>
        <dbReference type="EMBL" id="CAK9136823.1"/>
    </source>
</evidence>
<name>A0ABC8QW24_9AQUA</name>
<dbReference type="PANTHER" id="PTHR43394:SF7">
    <property type="entry name" value="ABC TRANSPORTER B FAMILY MEMBER 28"/>
    <property type="match status" value="1"/>
</dbReference>
<gene>
    <name evidence="7" type="ORF">ILEXP_LOCUS3830</name>
</gene>
<dbReference type="PROSITE" id="PS50929">
    <property type="entry name" value="ABC_TM1F"/>
    <property type="match status" value="1"/>
</dbReference>